<organism evidence="1 2">
    <name type="scientific">Pseudonocardia nematodicida</name>
    <dbReference type="NCBI Taxonomy" id="1206997"/>
    <lineage>
        <taxon>Bacteria</taxon>
        <taxon>Bacillati</taxon>
        <taxon>Actinomycetota</taxon>
        <taxon>Actinomycetes</taxon>
        <taxon>Pseudonocardiales</taxon>
        <taxon>Pseudonocardiaceae</taxon>
        <taxon>Pseudonocardia</taxon>
    </lineage>
</organism>
<reference evidence="1 2" key="1">
    <citation type="submission" date="2024-03" db="EMBL/GenBank/DDBJ databases">
        <title>Draft genome sequence of Pseudonocardia nematodicida JCM 31783.</title>
        <authorList>
            <person name="Butdee W."/>
            <person name="Duangmal K."/>
        </authorList>
    </citation>
    <scope>NUCLEOTIDE SEQUENCE [LARGE SCALE GENOMIC DNA]</scope>
    <source>
        <strain evidence="1 2">JCM 31783</strain>
    </source>
</reference>
<dbReference type="InterPro" id="IPR045730">
    <property type="entry name" value="DUF6084"/>
</dbReference>
<evidence type="ECO:0000313" key="1">
    <source>
        <dbReference type="EMBL" id="MEQ3550059.1"/>
    </source>
</evidence>
<dbReference type="EMBL" id="JBEDNQ010000002">
    <property type="protein sequence ID" value="MEQ3550059.1"/>
    <property type="molecule type" value="Genomic_DNA"/>
</dbReference>
<name>A0ABV1K7A5_9PSEU</name>
<evidence type="ECO:0000313" key="2">
    <source>
        <dbReference type="Proteomes" id="UP001494902"/>
    </source>
</evidence>
<sequence>MTRVLPSTLTFACTGSRPEPYAAGPSLELDLRIVDGTGRRVHAIALRVQVRIDPRRRAHTPDEAARLTGLFGEPARWTETLNPLQLATVPVMVTSFTGETTVPVAVPLSYDLDVACHRYLSALDAGVIPLVLLFSGTLFYAGDDGVQVGLVSWSEEAAHDLPVTVWRGAMDAHFPGSGWVRLRRDTLDRLAAYRAEHALSWDAAVTSLLGGAP</sequence>
<keyword evidence="2" id="KW-1185">Reference proteome</keyword>
<dbReference type="Proteomes" id="UP001494902">
    <property type="component" value="Unassembled WGS sequence"/>
</dbReference>
<gene>
    <name evidence="1" type="ORF">WIS52_06210</name>
</gene>
<proteinExistence type="predicted"/>
<dbReference type="RefSeq" id="WP_349297143.1">
    <property type="nucleotide sequence ID" value="NZ_JBEDNQ010000002.1"/>
</dbReference>
<dbReference type="Pfam" id="PF19562">
    <property type="entry name" value="DUF6084"/>
    <property type="match status" value="1"/>
</dbReference>
<comment type="caution">
    <text evidence="1">The sequence shown here is derived from an EMBL/GenBank/DDBJ whole genome shotgun (WGS) entry which is preliminary data.</text>
</comment>
<protein>
    <submittedName>
        <fullName evidence="1">DUF6084 family protein</fullName>
    </submittedName>
</protein>
<accession>A0ABV1K7A5</accession>